<dbReference type="AlphaFoldDB" id="A0A336JWU0"/>
<dbReference type="SUPFAM" id="SSF52540">
    <property type="entry name" value="P-loop containing nucleoside triphosphate hydrolases"/>
    <property type="match status" value="1"/>
</dbReference>
<dbReference type="PROSITE" id="PS00211">
    <property type="entry name" value="ABC_TRANSPORTER_1"/>
    <property type="match status" value="1"/>
</dbReference>
<evidence type="ECO:0000313" key="12">
    <source>
        <dbReference type="Proteomes" id="UP000256343"/>
    </source>
</evidence>
<dbReference type="GO" id="GO:0006829">
    <property type="term" value="P:zinc ion transport"/>
    <property type="evidence" value="ECO:0007669"/>
    <property type="project" value="UniProtKB-KW"/>
</dbReference>
<dbReference type="InterPro" id="IPR003439">
    <property type="entry name" value="ABC_transporter-like_ATP-bd"/>
</dbReference>
<keyword evidence="5" id="KW-0864">Zinc transport</keyword>
<keyword evidence="3" id="KW-0547">Nucleotide-binding</keyword>
<dbReference type="PROSITE" id="PS50893">
    <property type="entry name" value="ABC_TRANSPORTER_2"/>
    <property type="match status" value="1"/>
</dbReference>
<evidence type="ECO:0000256" key="3">
    <source>
        <dbReference type="ARBA" id="ARBA00022741"/>
    </source>
</evidence>
<evidence type="ECO:0000313" key="9">
    <source>
        <dbReference type="EMBL" id="RED27681.1"/>
    </source>
</evidence>
<evidence type="ECO:0000256" key="2">
    <source>
        <dbReference type="ARBA" id="ARBA00022448"/>
    </source>
</evidence>
<dbReference type="GO" id="GO:0016887">
    <property type="term" value="F:ATP hydrolysis activity"/>
    <property type="evidence" value="ECO:0007669"/>
    <property type="project" value="InterPro"/>
</dbReference>
<comment type="similarity">
    <text evidence="1">Belongs to the ABC transporter superfamily.</text>
</comment>
<dbReference type="EMBL" id="QRDT01000025">
    <property type="protein sequence ID" value="RED27681.1"/>
    <property type="molecule type" value="Genomic_DNA"/>
</dbReference>
<sequence length="249" mass="26530">MTPQLTFHDVTLGYDRHPAVHHLSGQIAAGTLLAVVGPNGAGKSTLFRGIVGILKPLAGSIDRDGVDVHDIAYLPQSAEIDRSFPISVFDFVGIGLWRTTGAFGRLGGDAKQRISRALAAVGLSGFEGRNIGTLSGGQMQRMLFARVLLQDARVIVLDEPFNAVDARTTADLVNLVRHWHDEGRTVIAALHDLELVHASFPQTLLLARTAVAWGATADVLTTDNQTEARRMCEAFDDSAAACTAAPQAA</sequence>
<evidence type="ECO:0000259" key="8">
    <source>
        <dbReference type="PROSITE" id="PS50893"/>
    </source>
</evidence>
<dbReference type="InterPro" id="IPR027417">
    <property type="entry name" value="P-loop_NTPase"/>
</dbReference>
<keyword evidence="5" id="KW-0862">Zinc</keyword>
<keyword evidence="2" id="KW-0813">Transport</keyword>
<dbReference type="InterPro" id="IPR017871">
    <property type="entry name" value="ABC_transporter-like_CS"/>
</dbReference>
<evidence type="ECO:0000256" key="1">
    <source>
        <dbReference type="ARBA" id="ARBA00005417"/>
    </source>
</evidence>
<organism evidence="10 11">
    <name type="scientific">Rhodopseudomonas pentothenatexigens</name>
    <dbReference type="NCBI Taxonomy" id="999699"/>
    <lineage>
        <taxon>Bacteria</taxon>
        <taxon>Pseudomonadati</taxon>
        <taxon>Pseudomonadota</taxon>
        <taxon>Alphaproteobacteria</taxon>
        <taxon>Hyphomicrobiales</taxon>
        <taxon>Nitrobacteraceae</taxon>
        <taxon>Rhodopseudomonas</taxon>
    </lineage>
</organism>
<keyword evidence="6" id="KW-0406">Ion transport</keyword>
<proteinExistence type="inferred from homology"/>
<dbReference type="OrthoDB" id="9806726at2"/>
<dbReference type="Proteomes" id="UP000256343">
    <property type="component" value="Unassembled WGS sequence"/>
</dbReference>
<dbReference type="Pfam" id="PF00005">
    <property type="entry name" value="ABC_tran"/>
    <property type="match status" value="1"/>
</dbReference>
<comment type="function">
    <text evidence="7">Involved in beta-(1--&gt;2)glucan export. Transmembrane domains (TMD) form a pore in the inner membrane and the ATP-binding domain (NBD) is responsible for energy generation.</text>
</comment>
<evidence type="ECO:0000256" key="4">
    <source>
        <dbReference type="ARBA" id="ARBA00022840"/>
    </source>
</evidence>
<protein>
    <submittedName>
        <fullName evidence="10">Zinc/manganese transport system ATP-binding protein</fullName>
    </submittedName>
</protein>
<dbReference type="SMART" id="SM00382">
    <property type="entry name" value="AAA"/>
    <property type="match status" value="1"/>
</dbReference>
<evidence type="ECO:0000256" key="5">
    <source>
        <dbReference type="ARBA" id="ARBA00022906"/>
    </source>
</evidence>
<dbReference type="CDD" id="cd03235">
    <property type="entry name" value="ABC_Metallic_Cations"/>
    <property type="match status" value="1"/>
</dbReference>
<dbReference type="RefSeq" id="WP_114360249.1">
    <property type="nucleotide sequence ID" value="NZ_QRDT01000025.1"/>
</dbReference>
<accession>A0A336JWU0</accession>
<keyword evidence="12" id="KW-1185">Reference proteome</keyword>
<reference evidence="10 11" key="1">
    <citation type="submission" date="2017-08" db="EMBL/GenBank/DDBJ databases">
        <authorList>
            <person name="de Groot N.N."/>
        </authorList>
    </citation>
    <scope>NUCLEOTIDE SEQUENCE [LARGE SCALE GENOMIC DNA]</scope>
    <source>
        <strain evidence="10 11">JA575</strain>
    </source>
</reference>
<name>A0A336JWU0_9BRAD</name>
<dbReference type="PANTHER" id="PTHR42734:SF5">
    <property type="entry name" value="IRON TRANSPORT SYSTEM ATP-BINDING PROTEIN HI_0361-RELATED"/>
    <property type="match status" value="1"/>
</dbReference>
<dbReference type="InterPro" id="IPR050153">
    <property type="entry name" value="Metal_Ion_Import_ABC"/>
</dbReference>
<dbReference type="Gene3D" id="3.40.50.300">
    <property type="entry name" value="P-loop containing nucleotide triphosphate hydrolases"/>
    <property type="match status" value="1"/>
</dbReference>
<evidence type="ECO:0000313" key="10">
    <source>
        <dbReference type="EMBL" id="SSW92826.1"/>
    </source>
</evidence>
<gene>
    <name evidence="9" type="ORF">BJ125_12533</name>
    <name evidence="10" type="ORF">SAMN05892882_12533</name>
</gene>
<dbReference type="GO" id="GO:0005524">
    <property type="term" value="F:ATP binding"/>
    <property type="evidence" value="ECO:0007669"/>
    <property type="project" value="UniProtKB-KW"/>
</dbReference>
<dbReference type="EMBL" id="UFQQ01000025">
    <property type="protein sequence ID" value="SSW92826.1"/>
    <property type="molecule type" value="Genomic_DNA"/>
</dbReference>
<evidence type="ECO:0000256" key="6">
    <source>
        <dbReference type="ARBA" id="ARBA00023065"/>
    </source>
</evidence>
<feature type="domain" description="ABC transporter" evidence="8">
    <location>
        <begin position="5"/>
        <end position="233"/>
    </location>
</feature>
<dbReference type="PANTHER" id="PTHR42734">
    <property type="entry name" value="METAL TRANSPORT SYSTEM ATP-BINDING PROTEIN TM_0124-RELATED"/>
    <property type="match status" value="1"/>
</dbReference>
<evidence type="ECO:0000313" key="11">
    <source>
        <dbReference type="Proteomes" id="UP000252631"/>
    </source>
</evidence>
<dbReference type="InterPro" id="IPR003593">
    <property type="entry name" value="AAA+_ATPase"/>
</dbReference>
<evidence type="ECO:0000256" key="7">
    <source>
        <dbReference type="ARBA" id="ARBA00024722"/>
    </source>
</evidence>
<reference evidence="9 12" key="2">
    <citation type="submission" date="2018-07" db="EMBL/GenBank/DDBJ databases">
        <title>Genomic Encyclopedia of Archaeal and Bacterial Type Strains, Phase II (KMG-II): from individual species to whole genera.</title>
        <authorList>
            <person name="Goeker M."/>
        </authorList>
    </citation>
    <scope>NUCLEOTIDE SEQUENCE [LARGE SCALE GENOMIC DNA]</scope>
    <source>
        <strain evidence="9 12">JA575</strain>
    </source>
</reference>
<keyword evidence="4 10" id="KW-0067">ATP-binding</keyword>
<dbReference type="Proteomes" id="UP000252631">
    <property type="component" value="Unassembled WGS sequence"/>
</dbReference>